<dbReference type="FunFam" id="2.40.240.10:FF:000004">
    <property type="entry name" value="Glutamyl-tRNA synthetase, cytoplasmic"/>
    <property type="match status" value="1"/>
</dbReference>
<dbReference type="InterPro" id="IPR010987">
    <property type="entry name" value="Glutathione-S-Trfase_C-like"/>
</dbReference>
<dbReference type="CDD" id="cd10289">
    <property type="entry name" value="GST_C_AaRS_like"/>
    <property type="match status" value="1"/>
</dbReference>
<evidence type="ECO:0000256" key="9">
    <source>
        <dbReference type="ARBA" id="ARBA00022917"/>
    </source>
</evidence>
<dbReference type="InterPro" id="IPR014729">
    <property type="entry name" value="Rossmann-like_a/b/a_fold"/>
</dbReference>
<dbReference type="InterPro" id="IPR020061">
    <property type="entry name" value="Glu_tRNA_lig_a-bdl"/>
</dbReference>
<keyword evidence="9 13" id="KW-0648">Protein biosynthesis</keyword>
<evidence type="ECO:0000256" key="14">
    <source>
        <dbReference type="SAM" id="MobiDB-lite"/>
    </source>
</evidence>
<keyword evidence="7 13" id="KW-0547">Nucleotide-binding</keyword>
<dbReference type="InterPro" id="IPR001412">
    <property type="entry name" value="aa-tRNA-synth_I_CS"/>
</dbReference>
<dbReference type="HAMAP" id="MF_02076">
    <property type="entry name" value="Glu_tRNA_synth_type2"/>
    <property type="match status" value="1"/>
</dbReference>
<keyword evidence="6 13" id="KW-0436">Ligase</keyword>
<evidence type="ECO:0000256" key="7">
    <source>
        <dbReference type="ARBA" id="ARBA00022741"/>
    </source>
</evidence>
<keyword evidence="8 13" id="KW-0067">ATP-binding</keyword>
<comment type="catalytic activity">
    <reaction evidence="12">
        <text>tRNA(Glu) + L-glutamate + ATP = L-glutamyl-tRNA(Glu) + AMP + diphosphate</text>
        <dbReference type="Rhea" id="RHEA:23540"/>
        <dbReference type="Rhea" id="RHEA-COMP:9663"/>
        <dbReference type="Rhea" id="RHEA-COMP:9680"/>
        <dbReference type="ChEBI" id="CHEBI:29985"/>
        <dbReference type="ChEBI" id="CHEBI:30616"/>
        <dbReference type="ChEBI" id="CHEBI:33019"/>
        <dbReference type="ChEBI" id="CHEBI:78442"/>
        <dbReference type="ChEBI" id="CHEBI:78520"/>
        <dbReference type="ChEBI" id="CHEBI:456215"/>
        <dbReference type="EC" id="6.1.1.17"/>
    </reaction>
</comment>
<dbReference type="Pfam" id="PF03950">
    <property type="entry name" value="tRNA-synt_1c_C"/>
    <property type="match status" value="1"/>
</dbReference>
<keyword evidence="4" id="KW-0963">Cytoplasm</keyword>
<evidence type="ECO:0000256" key="2">
    <source>
        <dbReference type="ARBA" id="ARBA00008927"/>
    </source>
</evidence>
<evidence type="ECO:0000259" key="15">
    <source>
        <dbReference type="PROSITE" id="PS50405"/>
    </source>
</evidence>
<dbReference type="PRINTS" id="PR00987">
    <property type="entry name" value="TRNASYNTHGLU"/>
</dbReference>
<dbReference type="SUPFAM" id="SSF47616">
    <property type="entry name" value="GST C-terminal domain-like"/>
    <property type="match status" value="1"/>
</dbReference>
<dbReference type="FunFam" id="3.40.50.620:FF:000037">
    <property type="entry name" value="Glutamine--tRNA ligase cytoplasmic"/>
    <property type="match status" value="1"/>
</dbReference>
<name>A0AAW1R759_9CHLO</name>
<dbReference type="Gene3D" id="2.40.240.10">
    <property type="entry name" value="Ribosomal Protein L25, Chain P"/>
    <property type="match status" value="1"/>
</dbReference>
<dbReference type="AlphaFoldDB" id="A0AAW1R759"/>
<keyword evidence="10 13" id="KW-0030">Aminoacyl-tRNA synthetase</keyword>
<dbReference type="Gene3D" id="3.40.50.620">
    <property type="entry name" value="HUPs"/>
    <property type="match status" value="1"/>
</dbReference>
<evidence type="ECO:0000256" key="13">
    <source>
        <dbReference type="RuleBase" id="RU363037"/>
    </source>
</evidence>
<dbReference type="EC" id="6.1.1.17" evidence="3"/>
<keyword evidence="17" id="KW-1185">Reference proteome</keyword>
<keyword evidence="5" id="KW-0597">Phosphoprotein</keyword>
<accession>A0AAW1R759</accession>
<dbReference type="InterPro" id="IPR050132">
    <property type="entry name" value="Gln/Glu-tRNA_Ligase"/>
</dbReference>
<comment type="similarity">
    <text evidence="2">Belongs to the class-I aminoacyl-tRNA synthetase family. Glutamate--tRNA ligase type 2 subfamily.</text>
</comment>
<dbReference type="GO" id="GO:0017102">
    <property type="term" value="C:methionyl glutamyl tRNA synthetase complex"/>
    <property type="evidence" value="ECO:0007669"/>
    <property type="project" value="TreeGrafter"/>
</dbReference>
<dbReference type="Pfam" id="PF00749">
    <property type="entry name" value="tRNA-synt_1c"/>
    <property type="match status" value="1"/>
</dbReference>
<dbReference type="NCBIfam" id="TIGR00463">
    <property type="entry name" value="gltX_arch"/>
    <property type="match status" value="1"/>
</dbReference>
<dbReference type="InterPro" id="IPR020056">
    <property type="entry name" value="Rbsml_bL25/Gln-tRNA_synth_N"/>
</dbReference>
<dbReference type="PROSITE" id="PS00178">
    <property type="entry name" value="AA_TRNA_LIGASE_I"/>
    <property type="match status" value="1"/>
</dbReference>
<evidence type="ECO:0000256" key="12">
    <source>
        <dbReference type="ARBA" id="ARBA00048351"/>
    </source>
</evidence>
<dbReference type="GO" id="GO:0004818">
    <property type="term" value="F:glutamate-tRNA ligase activity"/>
    <property type="evidence" value="ECO:0007669"/>
    <property type="project" value="UniProtKB-EC"/>
</dbReference>
<evidence type="ECO:0000256" key="8">
    <source>
        <dbReference type="ARBA" id="ARBA00022840"/>
    </source>
</evidence>
<organism evidence="16 17">
    <name type="scientific">[Myrmecia] bisecta</name>
    <dbReference type="NCBI Taxonomy" id="41462"/>
    <lineage>
        <taxon>Eukaryota</taxon>
        <taxon>Viridiplantae</taxon>
        <taxon>Chlorophyta</taxon>
        <taxon>core chlorophytes</taxon>
        <taxon>Trebouxiophyceae</taxon>
        <taxon>Trebouxiales</taxon>
        <taxon>Trebouxiaceae</taxon>
        <taxon>Myrmecia</taxon>
    </lineage>
</organism>
<dbReference type="SUPFAM" id="SSF52374">
    <property type="entry name" value="Nucleotidylyl transferase"/>
    <property type="match status" value="1"/>
</dbReference>
<dbReference type="FunFam" id="3.90.800.10:FF:000001">
    <property type="entry name" value="Glutamine--tRNA ligase"/>
    <property type="match status" value="1"/>
</dbReference>
<evidence type="ECO:0000256" key="10">
    <source>
        <dbReference type="ARBA" id="ARBA00023146"/>
    </source>
</evidence>
<evidence type="ECO:0000256" key="4">
    <source>
        <dbReference type="ARBA" id="ARBA00022490"/>
    </source>
</evidence>
<dbReference type="GO" id="GO:0009791">
    <property type="term" value="P:post-embryonic development"/>
    <property type="evidence" value="ECO:0007669"/>
    <property type="project" value="UniProtKB-ARBA"/>
</dbReference>
<dbReference type="GO" id="GO:0005524">
    <property type="term" value="F:ATP binding"/>
    <property type="evidence" value="ECO:0007669"/>
    <property type="project" value="UniProtKB-KW"/>
</dbReference>
<reference evidence="16 17" key="1">
    <citation type="journal article" date="2024" name="Nat. Commun.">
        <title>Phylogenomics reveals the evolutionary origins of lichenization in chlorophyte algae.</title>
        <authorList>
            <person name="Puginier C."/>
            <person name="Libourel C."/>
            <person name="Otte J."/>
            <person name="Skaloud P."/>
            <person name="Haon M."/>
            <person name="Grisel S."/>
            <person name="Petersen M."/>
            <person name="Berrin J.G."/>
            <person name="Delaux P.M."/>
            <person name="Dal Grande F."/>
            <person name="Keller J."/>
        </authorList>
    </citation>
    <scope>NUCLEOTIDE SEQUENCE [LARGE SCALE GENOMIC DNA]</scope>
    <source>
        <strain evidence="16 17">SAG 2043</strain>
    </source>
</reference>
<evidence type="ECO:0000256" key="5">
    <source>
        <dbReference type="ARBA" id="ARBA00022553"/>
    </source>
</evidence>
<dbReference type="InterPro" id="IPR020059">
    <property type="entry name" value="Glu/Gln-tRNA-synth_Ib_codon-bd"/>
</dbReference>
<dbReference type="InterPro" id="IPR020058">
    <property type="entry name" value="Glu/Gln-tRNA-synth_Ib_cat-dom"/>
</dbReference>
<protein>
    <recommendedName>
        <fullName evidence="3">glutamate--tRNA ligase</fullName>
        <ecNumber evidence="3">6.1.1.17</ecNumber>
    </recommendedName>
    <alternativeName>
        <fullName evidence="11">Glutamyl-tRNA synthetase</fullName>
    </alternativeName>
</protein>
<dbReference type="Gene3D" id="1.10.1160.10">
    <property type="entry name" value="Glutamyl-trna Synthetase, Domain 2"/>
    <property type="match status" value="1"/>
</dbReference>
<feature type="domain" description="GST C-terminal" evidence="15">
    <location>
        <begin position="37"/>
        <end position="183"/>
    </location>
</feature>
<evidence type="ECO:0000256" key="1">
    <source>
        <dbReference type="ARBA" id="ARBA00004496"/>
    </source>
</evidence>
<dbReference type="Gene3D" id="1.20.1050.130">
    <property type="match status" value="1"/>
</dbReference>
<dbReference type="InterPro" id="IPR049437">
    <property type="entry name" value="tRNA-synt_1c_C2"/>
</dbReference>
<dbReference type="SUPFAM" id="SSF50715">
    <property type="entry name" value="Ribosomal protein L25-like"/>
    <property type="match status" value="1"/>
</dbReference>
<dbReference type="PANTHER" id="PTHR43097">
    <property type="entry name" value="GLUTAMINE-TRNA LIGASE"/>
    <property type="match status" value="1"/>
</dbReference>
<gene>
    <name evidence="16" type="ORF">WJX72_004236</name>
</gene>
<dbReference type="PANTHER" id="PTHR43097:SF5">
    <property type="entry name" value="GLUTAMATE--TRNA LIGASE"/>
    <property type="match status" value="1"/>
</dbReference>
<dbReference type="GO" id="GO:0048608">
    <property type="term" value="P:reproductive structure development"/>
    <property type="evidence" value="ECO:0007669"/>
    <property type="project" value="UniProtKB-ARBA"/>
</dbReference>
<dbReference type="Pfam" id="PF20974">
    <property type="entry name" value="tRNA-synt_1c_C2"/>
    <property type="match status" value="1"/>
</dbReference>
<dbReference type="GO" id="GO:0005829">
    <property type="term" value="C:cytosol"/>
    <property type="evidence" value="ECO:0007669"/>
    <property type="project" value="TreeGrafter"/>
</dbReference>
<dbReference type="FunFam" id="1.10.1160.10:FF:000001">
    <property type="entry name" value="Glutamine--tRNA ligase"/>
    <property type="match status" value="1"/>
</dbReference>
<evidence type="ECO:0000256" key="3">
    <source>
        <dbReference type="ARBA" id="ARBA00012835"/>
    </source>
</evidence>
<dbReference type="PROSITE" id="PS50405">
    <property type="entry name" value="GST_CTER"/>
    <property type="match status" value="1"/>
</dbReference>
<sequence>MAPAAPKPVLKHADRAVPLAAIAAAKVAGVDLEVQVDPKAAKDAGPVLAITPGQELEGLVSILRFLARSATTPSGIYGRDALSATQIDEWLDFANSLVSGGGLEGACAVANHYLSLRTYLVGYALSVADIACWGQLQGLLQWDKLKRSGSHPHLARWTELVGGVPELAEVLEQHAPKRRRTAGEVNKDAASGRGGGDTGSYNIDLPDAVEGKVVTRFPPEPSGYLHIGHAKALLMNQYIANMYKGKMILRFDDTNPTKEKDEYVESILADVALMGVTYSRLTYTSDYFPQLLEVGEKLIRSGKMYADDTPVEQMREMREERMHGVESKRRSRSVEENLAIWQQMQAGTEEGLTNCMRFKMDMSAPNKALRDPVAYRCNLTPHLRTGTKYKVYPTYDCACPFVDAYEGVTHALRTSEYKDREEQYKWVLRAQQEVWPGLPWVHIWEFSRLSFVHTVLSKRKLTWFVATKRVDGWDDPRMPTVQGILRRGMTLEALKEFIISQGASKNMTLQEWDKVWTINKKQVDGTCARHTAVVSDNRVRLTLTNAPEQPEVVSVPRHKKYPPAGVKATTRSKVILLDQEDAQAVSEDEEVTLMDWGNAIVRRIVRDAAGVVTSMEGELHLEGSVKTTKLKLTWLADMAELVPLTLTDFAHLINKKKVEETDDFEACVNDVTKWETAALGDANMRNLQRGEVIQLERKGYYIVDQPLVRPSKPVVLFAIPDGRTKEKKPVPVTSW</sequence>
<feature type="compositionally biased region" description="Basic and acidic residues" evidence="14">
    <location>
        <begin position="177"/>
        <end position="187"/>
    </location>
</feature>
<proteinExistence type="inferred from homology"/>
<evidence type="ECO:0000313" key="17">
    <source>
        <dbReference type="Proteomes" id="UP001489004"/>
    </source>
</evidence>
<evidence type="ECO:0000313" key="16">
    <source>
        <dbReference type="EMBL" id="KAK9829157.1"/>
    </source>
</evidence>
<evidence type="ECO:0000256" key="11">
    <source>
        <dbReference type="ARBA" id="ARBA00030865"/>
    </source>
</evidence>
<comment type="subcellular location">
    <subcellularLocation>
        <location evidence="1">Cytoplasm</location>
    </subcellularLocation>
</comment>
<dbReference type="Gene3D" id="3.90.800.10">
    <property type="entry name" value="Glutamyl-tRNA Synthetase, Domain 3"/>
    <property type="match status" value="1"/>
</dbReference>
<evidence type="ECO:0000256" key="6">
    <source>
        <dbReference type="ARBA" id="ARBA00022598"/>
    </source>
</evidence>
<dbReference type="InterPro" id="IPR004526">
    <property type="entry name" value="Glu-tRNA-synth_arc/euk"/>
</dbReference>
<comment type="caution">
    <text evidence="16">The sequence shown here is derived from an EMBL/GenBank/DDBJ whole genome shotgun (WGS) entry which is preliminary data.</text>
</comment>
<dbReference type="InterPro" id="IPR000924">
    <property type="entry name" value="Glu/Gln-tRNA-synth"/>
</dbReference>
<dbReference type="InterPro" id="IPR011035">
    <property type="entry name" value="Ribosomal_bL25/Gln-tRNA_synth"/>
</dbReference>
<dbReference type="EMBL" id="JALJOR010000001">
    <property type="protein sequence ID" value="KAK9829157.1"/>
    <property type="molecule type" value="Genomic_DNA"/>
</dbReference>
<dbReference type="GO" id="GO:0006424">
    <property type="term" value="P:glutamyl-tRNA aminoacylation"/>
    <property type="evidence" value="ECO:0007669"/>
    <property type="project" value="InterPro"/>
</dbReference>
<dbReference type="InterPro" id="IPR036282">
    <property type="entry name" value="Glutathione-S-Trfase_C_sf"/>
</dbReference>
<feature type="region of interest" description="Disordered" evidence="14">
    <location>
        <begin position="177"/>
        <end position="203"/>
    </location>
</feature>
<dbReference type="Proteomes" id="UP001489004">
    <property type="component" value="Unassembled WGS sequence"/>
</dbReference>